<dbReference type="InterPro" id="IPR052534">
    <property type="entry name" value="Extracell_DNA_Util/SecSys_Comp"/>
</dbReference>
<sequence>MRAVNLLPPDTRGASKSSAELATGPEAKGGAGPFVVLGVLAACVAGVAGVVTTDNTIKQRNADLDQLAQRQQAMQAQVTKLKPYADFDAAAKARVQTVRDIAGSRFDWEQALRDLSRALPQDVTLTELSGDIATDAGGQGGALRTAISAPAITLTGCTGGQTQVARLMARLRDVDGVTRVSLSSSVKAKIDDNTADDKATETEKRLSAPCGKGKRPTFEVVMFFEGEAAKVATTPVTATGTVSETPTPTPTATPEGGASSGDDSTTTTTTTDGDSK</sequence>
<keyword evidence="2" id="KW-0812">Transmembrane</keyword>
<dbReference type="EMBL" id="RBIL01000002">
    <property type="protein sequence ID" value="RKQ86937.1"/>
    <property type="molecule type" value="Genomic_DNA"/>
</dbReference>
<feature type="region of interest" description="Disordered" evidence="1">
    <location>
        <begin position="231"/>
        <end position="276"/>
    </location>
</feature>
<keyword evidence="2" id="KW-0472">Membrane</keyword>
<dbReference type="InterPro" id="IPR007813">
    <property type="entry name" value="PilN"/>
</dbReference>
<dbReference type="AlphaFoldDB" id="A0A660KZ18"/>
<organism evidence="3 4">
    <name type="scientific">Solirubrobacter pauli</name>
    <dbReference type="NCBI Taxonomy" id="166793"/>
    <lineage>
        <taxon>Bacteria</taxon>
        <taxon>Bacillati</taxon>
        <taxon>Actinomycetota</taxon>
        <taxon>Thermoleophilia</taxon>
        <taxon>Solirubrobacterales</taxon>
        <taxon>Solirubrobacteraceae</taxon>
        <taxon>Solirubrobacter</taxon>
    </lineage>
</organism>
<keyword evidence="2" id="KW-1133">Transmembrane helix</keyword>
<evidence type="ECO:0000256" key="2">
    <source>
        <dbReference type="SAM" id="Phobius"/>
    </source>
</evidence>
<accession>A0A660KZ18</accession>
<name>A0A660KZ18_9ACTN</name>
<gene>
    <name evidence="3" type="ORF">C8N24_4954</name>
</gene>
<proteinExistence type="predicted"/>
<evidence type="ECO:0000313" key="3">
    <source>
        <dbReference type="EMBL" id="RKQ86937.1"/>
    </source>
</evidence>
<evidence type="ECO:0000313" key="4">
    <source>
        <dbReference type="Proteomes" id="UP000278962"/>
    </source>
</evidence>
<protein>
    <submittedName>
        <fullName evidence="3">Fimbrial assembly protein PilN</fullName>
    </submittedName>
</protein>
<comment type="caution">
    <text evidence="3">The sequence shown here is derived from an EMBL/GenBank/DDBJ whole genome shotgun (WGS) entry which is preliminary data.</text>
</comment>
<evidence type="ECO:0000256" key="1">
    <source>
        <dbReference type="SAM" id="MobiDB-lite"/>
    </source>
</evidence>
<dbReference type="OrthoDB" id="5243861at2"/>
<dbReference type="Pfam" id="PF05137">
    <property type="entry name" value="PilN"/>
    <property type="match status" value="1"/>
</dbReference>
<dbReference type="Proteomes" id="UP000278962">
    <property type="component" value="Unassembled WGS sequence"/>
</dbReference>
<dbReference type="RefSeq" id="WP_121255097.1">
    <property type="nucleotide sequence ID" value="NZ_RBIL01000002.1"/>
</dbReference>
<reference evidence="3 4" key="1">
    <citation type="submission" date="2018-10" db="EMBL/GenBank/DDBJ databases">
        <title>Genomic Encyclopedia of Archaeal and Bacterial Type Strains, Phase II (KMG-II): from individual species to whole genera.</title>
        <authorList>
            <person name="Goeker M."/>
        </authorList>
    </citation>
    <scope>NUCLEOTIDE SEQUENCE [LARGE SCALE GENOMIC DNA]</scope>
    <source>
        <strain evidence="3 4">DSM 14954</strain>
    </source>
</reference>
<feature type="transmembrane region" description="Helical" evidence="2">
    <location>
        <begin position="31"/>
        <end position="51"/>
    </location>
</feature>
<keyword evidence="4" id="KW-1185">Reference proteome</keyword>
<feature type="region of interest" description="Disordered" evidence="1">
    <location>
        <begin position="1"/>
        <end position="25"/>
    </location>
</feature>
<dbReference type="PANTHER" id="PTHR40278:SF1">
    <property type="entry name" value="DNA UTILIZATION PROTEIN HOFN"/>
    <property type="match status" value="1"/>
</dbReference>
<dbReference type="PANTHER" id="PTHR40278">
    <property type="entry name" value="DNA UTILIZATION PROTEIN HOFN"/>
    <property type="match status" value="1"/>
</dbReference>